<dbReference type="Pfam" id="PF02659">
    <property type="entry name" value="Mntp"/>
    <property type="match status" value="1"/>
</dbReference>
<proteinExistence type="inferred from homology"/>
<organism evidence="9 10">
    <name type="scientific">Methanolacinia petrolearia (strain DSM 11571 / OCM 486 / SEBR 4847)</name>
    <name type="common">Methanoplanus petrolearius</name>
    <dbReference type="NCBI Taxonomy" id="679926"/>
    <lineage>
        <taxon>Archaea</taxon>
        <taxon>Methanobacteriati</taxon>
        <taxon>Methanobacteriota</taxon>
        <taxon>Stenosarchaea group</taxon>
        <taxon>Methanomicrobia</taxon>
        <taxon>Methanomicrobiales</taxon>
        <taxon>Methanomicrobiaceae</taxon>
        <taxon>Methanolacinia</taxon>
    </lineage>
</organism>
<evidence type="ECO:0000256" key="7">
    <source>
        <dbReference type="ARBA" id="ARBA00023211"/>
    </source>
</evidence>
<feature type="transmembrane region" description="Helical" evidence="8">
    <location>
        <begin position="70"/>
        <end position="89"/>
    </location>
</feature>
<name>E1RIN3_METP4</name>
<evidence type="ECO:0000256" key="5">
    <source>
        <dbReference type="ARBA" id="ARBA00023065"/>
    </source>
</evidence>
<dbReference type="InterPro" id="IPR022929">
    <property type="entry name" value="Put_MntP"/>
</dbReference>
<feature type="transmembrane region" description="Helical" evidence="8">
    <location>
        <begin position="163"/>
        <end position="180"/>
    </location>
</feature>
<comment type="similarity">
    <text evidence="8">Belongs to the MntP (TC 9.B.29) family.</text>
</comment>
<dbReference type="HAMAP" id="MF_01521">
    <property type="entry name" value="MntP_pump"/>
    <property type="match status" value="1"/>
</dbReference>
<comment type="subcellular location">
    <subcellularLocation>
        <location evidence="8">Cell membrane</location>
        <topology evidence="8">Multi-pass membrane protein</topology>
    </subcellularLocation>
</comment>
<reference evidence="9 10" key="1">
    <citation type="journal article" date="2010" name="Stand. Genomic Sci.">
        <title>Complete genome sequence of Methanoplanus petrolearius type strain (SEBR 4847).</title>
        <authorList>
            <person name="Brambilla E."/>
            <person name="Djao O.D."/>
            <person name="Daligault H."/>
            <person name="Lapidus A."/>
            <person name="Lucas S."/>
            <person name="Hammon N."/>
            <person name="Nolan M."/>
            <person name="Tice H."/>
            <person name="Cheng J.F."/>
            <person name="Han C."/>
            <person name="Tapia R."/>
            <person name="Goodwin L."/>
            <person name="Pitluck S."/>
            <person name="Liolios K."/>
            <person name="Ivanova N."/>
            <person name="Mavromatis K."/>
            <person name="Mikhailova N."/>
            <person name="Pati A."/>
            <person name="Chen A."/>
            <person name="Palaniappan K."/>
            <person name="Land M."/>
            <person name="Hauser L."/>
            <person name="Chang Y.J."/>
            <person name="Jeffries C.D."/>
            <person name="Rohde M."/>
            <person name="Spring S."/>
            <person name="Sikorski J."/>
            <person name="Goker M."/>
            <person name="Woyke T."/>
            <person name="Bristow J."/>
            <person name="Eisen J.A."/>
            <person name="Markowitz V."/>
            <person name="Hugenholtz P."/>
            <person name="Kyrpides N.C."/>
            <person name="Klenk H.P."/>
        </authorList>
    </citation>
    <scope>NUCLEOTIDE SEQUENCE [LARGE SCALE GENOMIC DNA]</scope>
    <source>
        <strain evidence="10">DSM 11571 / OCM 486 / SEBR 4847</strain>
    </source>
</reference>
<feature type="transmembrane region" description="Helical" evidence="8">
    <location>
        <begin position="6"/>
        <end position="27"/>
    </location>
</feature>
<keyword evidence="7 8" id="KW-0464">Manganese</keyword>
<feature type="transmembrane region" description="Helical" evidence="8">
    <location>
        <begin position="101"/>
        <end position="124"/>
    </location>
</feature>
<evidence type="ECO:0000256" key="4">
    <source>
        <dbReference type="ARBA" id="ARBA00022989"/>
    </source>
</evidence>
<protein>
    <recommendedName>
        <fullName evidence="8">Putative manganese efflux pump MntP</fullName>
    </recommendedName>
</protein>
<keyword evidence="10" id="KW-1185">Reference proteome</keyword>
<evidence type="ECO:0000256" key="2">
    <source>
        <dbReference type="ARBA" id="ARBA00022475"/>
    </source>
</evidence>
<evidence type="ECO:0000256" key="1">
    <source>
        <dbReference type="ARBA" id="ARBA00022448"/>
    </source>
</evidence>
<dbReference type="OrthoDB" id="53356at2157"/>
<evidence type="ECO:0000256" key="8">
    <source>
        <dbReference type="HAMAP-Rule" id="MF_01521"/>
    </source>
</evidence>
<keyword evidence="1 8" id="KW-0813">Transport</keyword>
<evidence type="ECO:0000313" key="10">
    <source>
        <dbReference type="Proteomes" id="UP000006565"/>
    </source>
</evidence>
<evidence type="ECO:0000256" key="6">
    <source>
        <dbReference type="ARBA" id="ARBA00023136"/>
    </source>
</evidence>
<dbReference type="eggNOG" id="arCOG04898">
    <property type="taxonomic scope" value="Archaea"/>
</dbReference>
<dbReference type="GO" id="GO:0005384">
    <property type="term" value="F:manganese ion transmembrane transporter activity"/>
    <property type="evidence" value="ECO:0007669"/>
    <property type="project" value="UniProtKB-UniRule"/>
</dbReference>
<evidence type="ECO:0000313" key="9">
    <source>
        <dbReference type="EMBL" id="ADN36625.1"/>
    </source>
</evidence>
<keyword evidence="2 8" id="KW-1003">Cell membrane</keyword>
<comment type="function">
    <text evidence="8">Probably functions as a manganese efflux pump.</text>
</comment>
<dbReference type="GO" id="GO:0005886">
    <property type="term" value="C:plasma membrane"/>
    <property type="evidence" value="ECO:0007669"/>
    <property type="project" value="UniProtKB-SubCell"/>
</dbReference>
<dbReference type="HOGENOM" id="CLU_096410_3_0_2"/>
<keyword evidence="6 8" id="KW-0472">Membrane</keyword>
<dbReference type="AlphaFoldDB" id="E1RIN3"/>
<dbReference type="InterPro" id="IPR003810">
    <property type="entry name" value="Mntp/YtaF"/>
</dbReference>
<dbReference type="KEGG" id="mpi:Mpet_1873"/>
<accession>E1RIN3</accession>
<dbReference type="EMBL" id="CP002117">
    <property type="protein sequence ID" value="ADN36625.1"/>
    <property type="molecule type" value="Genomic_DNA"/>
</dbReference>
<evidence type="ECO:0000256" key="3">
    <source>
        <dbReference type="ARBA" id="ARBA00022692"/>
    </source>
</evidence>
<dbReference type="Proteomes" id="UP000006565">
    <property type="component" value="Chromosome"/>
</dbReference>
<keyword evidence="5 8" id="KW-0406">Ion transport</keyword>
<keyword evidence="4 8" id="KW-1133">Transmembrane helix</keyword>
<keyword evidence="3 8" id="KW-0812">Transmembrane</keyword>
<dbReference type="PANTHER" id="PTHR35529:SF1">
    <property type="entry name" value="MANGANESE EFFLUX PUMP MNTP-RELATED"/>
    <property type="match status" value="1"/>
</dbReference>
<dbReference type="PANTHER" id="PTHR35529">
    <property type="entry name" value="MANGANESE EFFLUX PUMP MNTP-RELATED"/>
    <property type="match status" value="1"/>
</dbReference>
<sequence length="183" mass="19479" precursor="true">MDTLFIFAIAVGLAMDAFAVSVSAGVCERSNKFPTSIKLAVVFGGFQGGMCILGWFAGRNFNDLISSYDHWIAFILLLAIGLKMIYEGFYGTEEKVFDLTAPLVLIILGIATSIDSLAVGLSFAFLDMDILAPAFIIAIVTLVLSLAGYNLGGKFGDVIGKRAEIIGGCILILLGIKIIIESI</sequence>
<feature type="transmembrane region" description="Helical" evidence="8">
    <location>
        <begin position="130"/>
        <end position="151"/>
    </location>
</feature>
<dbReference type="STRING" id="679926.Mpet_1873"/>
<gene>
    <name evidence="8" type="primary">mntP</name>
    <name evidence="9" type="ordered locus">Mpet_1873</name>
</gene>
<feature type="transmembrane region" description="Helical" evidence="8">
    <location>
        <begin position="39"/>
        <end position="58"/>
    </location>
</feature>